<keyword evidence="26 33" id="KW-0564">Palmitate</keyword>
<evidence type="ECO:0000256" key="3">
    <source>
        <dbReference type="ARBA" id="ARBA00004505"/>
    </source>
</evidence>
<evidence type="ECO:0000256" key="4">
    <source>
        <dbReference type="ARBA" id="ARBA00004563"/>
    </source>
</evidence>
<organism evidence="38">
    <name type="scientific">Human immunodeficiency virus type 1</name>
    <name type="common">HIV-1</name>
    <dbReference type="NCBI Taxonomy" id="11676"/>
    <lineage>
        <taxon>Viruses</taxon>
        <taxon>Riboviria</taxon>
        <taxon>Pararnavirae</taxon>
        <taxon>Artverviricota</taxon>
        <taxon>Revtraviricetes</taxon>
        <taxon>Ortervirales</taxon>
        <taxon>Retroviridae</taxon>
        <taxon>Orthoretrovirinae</taxon>
        <taxon>Lentivirus</taxon>
        <taxon>Lentivirus humimdef1</taxon>
    </lineage>
</organism>
<feature type="disulfide bond" evidence="33">
    <location>
        <begin position="218"/>
        <end position="247"/>
    </location>
</feature>
<feature type="domain" description="Human immunodeficiency virus 1 envelope glycoprotein Gp120" evidence="36">
    <location>
        <begin position="144"/>
        <end position="510"/>
    </location>
</feature>
<comment type="function">
    <text evidence="33">Surface protein gp120: Attaches the virus to the host lymphoid cell by binding to the primary receptor CD4. This interaction induces a structural rearrangement creating a high affinity binding site for a chemokine coreceptor like CXCR4 and/or CCR5. Acts as a ligand for CD209/DC-SIGN and CLEC4M/DC-SIGNR, which are respectively found on dendritic cells (DCs), and on endothelial cells of liver sinusoids and lymph node sinuses. These interactions allow capture of viral particles at mucosal surfaces by these cells and subsequent transmission to permissive cells. HIV subverts the migration properties of dendritic cells to gain access to CD4+ T-cells in lymph nodes. Virus transmission to permissive T-cells occurs either in trans (without DCs infection, through viral capture and transmission), or in cis (following DCs productive infection, through the usual CD4-gp120 interaction), thereby inducing a robust infection. In trans infection, bound virions remain infectious over days and it is proposed that they are not degraded, but protected in non-lysosomal acidic organelles within the DCs close to the cell membrane thus contributing to the viral infectious potential during DCs' migration from the periphery to the lymphoid tissues. On arrival at lymphoid tissues, intact virions recycle back to DCs' cell surface allowing virus transmission to CD4+ T-cells.</text>
</comment>
<dbReference type="GO" id="GO:0075512">
    <property type="term" value="P:clathrin-dependent endocytosis of virus by host cell"/>
    <property type="evidence" value="ECO:0007669"/>
    <property type="project" value="UniProtKB-UniRule"/>
</dbReference>
<comment type="subcellular location">
    <subcellularLocation>
        <location evidence="3">Host cell membrane</location>
        <topology evidence="3">Peripheral membrane protein</topology>
    </subcellularLocation>
    <subcellularLocation>
        <location evidence="1">Host cell membrane</location>
        <topology evidence="1">Single-pass type I membrane protein</topology>
    </subcellularLocation>
    <subcellularLocation>
        <location evidence="2">Host endosome membrane</location>
        <topology evidence="2">Peripheral membrane protein</topology>
    </subcellularLocation>
    <subcellularLocation>
        <location evidence="5">Host endosome membrane</location>
        <topology evidence="5">Single-pass type I membrane protein</topology>
    </subcellularLocation>
    <subcellularLocation>
        <location evidence="6">Virion membrane</location>
        <topology evidence="6">Peripheral membrane protein</topology>
    </subcellularLocation>
    <subcellularLocation>
        <location evidence="4">Virion membrane</location>
        <topology evidence="4">Single-pass type I membrane protein</topology>
    </subcellularLocation>
</comment>
<evidence type="ECO:0000256" key="35">
    <source>
        <dbReference type="SAM" id="MobiDB-lite"/>
    </source>
</evidence>
<feature type="chain" id="PRO_5023577309" description="Surface protein gp120" evidence="33">
    <location>
        <begin position="32"/>
        <end position="510"/>
    </location>
</feature>
<evidence type="ECO:0000313" key="38">
    <source>
        <dbReference type="EMBL" id="QCS35649.1"/>
    </source>
</evidence>
<dbReference type="Gene3D" id="2.170.40.20">
    <property type="entry name" value="Human immunodeficiency virus 1, Gp160, envelope glycoprotein"/>
    <property type="match status" value="2"/>
</dbReference>
<name>A0A4Y5LBP8_HV1</name>
<gene>
    <name evidence="33 38" type="primary">env</name>
</gene>
<comment type="function">
    <text evidence="33">Transmembrane protein gp41: Acts as a class I viral fusion protein. Under the current model, the protein has at least 3 conformational states: pre-fusion native state, pre-hairpin intermediate state, and post-fusion hairpin state. During fusion of viral and target intracellular membranes, the coiled coil regions (heptad repeats) assume a trimer-of-hairpins structure, positioning the fusion peptide in close proximity to the C-terminal region of the ectodomain. The formation of this structure appears to drive apposition and subsequent fusion of viral and target cell membranes. Complete fusion occurs in host cell endosomes and is dynamin-dependent, however some lipid transfer might occur at the plasma membrane. The virus undergoes clathrin-dependent internalization long before endosomal fusion, thus minimizing the surface exposure of conserved viral epitopes during fusion and reducing the efficacy of inhibitors targeting these epitopes. Membranes fusion leads to delivery of the nucleocapsid into the cytoplasm.</text>
</comment>
<evidence type="ECO:0000256" key="11">
    <source>
        <dbReference type="ARBA" id="ARBA00022581"/>
    </source>
</evidence>
<dbReference type="GO" id="GO:0019082">
    <property type="term" value="P:viral protein processing"/>
    <property type="evidence" value="ECO:0007669"/>
    <property type="project" value="UniProtKB-UniRule"/>
</dbReference>
<keyword evidence="29 33" id="KW-0899">Viral immunoevasion</keyword>
<evidence type="ECO:0000256" key="20">
    <source>
        <dbReference type="ARBA" id="ARBA00022879"/>
    </source>
</evidence>
<comment type="domain">
    <text evidence="33">The membrane proximal external region (MPER) present in gp41 is a tryptophan-rich region recognized by the antibodies 2F5, Z13, and 4E10. MPER seems to play a role in fusion.</text>
</comment>
<keyword evidence="12 33" id="KW-1162">Viral penetration into host cytoplasm</keyword>
<dbReference type="GO" id="GO:0005198">
    <property type="term" value="F:structural molecule activity"/>
    <property type="evidence" value="ECO:0007669"/>
    <property type="project" value="UniProtKB-UniRule"/>
</dbReference>
<evidence type="ECO:0000256" key="33">
    <source>
        <dbReference type="HAMAP-Rule" id="MF_04083"/>
    </source>
</evidence>
<dbReference type="GO" id="GO:0016020">
    <property type="term" value="C:membrane"/>
    <property type="evidence" value="ECO:0007669"/>
    <property type="project" value="UniProtKB-UniRule"/>
</dbReference>
<feature type="region of interest" description="Disordered" evidence="35">
    <location>
        <begin position="719"/>
        <end position="740"/>
    </location>
</feature>
<comment type="domain">
    <text evidence="33">The CD4-binding region is targeted by the antibody b12.</text>
</comment>
<feature type="transmembrane region" description="Helical" evidence="34">
    <location>
        <begin position="678"/>
        <end position="705"/>
    </location>
</feature>
<comment type="caution">
    <text evidence="33">Lacks conserved residue(s) required for the propagation of feature annotation.</text>
</comment>
<evidence type="ECO:0000256" key="16">
    <source>
        <dbReference type="ARBA" id="ARBA00022729"/>
    </source>
</evidence>
<evidence type="ECO:0000256" key="32">
    <source>
        <dbReference type="ARBA" id="ARBA00062028"/>
    </source>
</evidence>
<evidence type="ECO:0000256" key="30">
    <source>
        <dbReference type="ARBA" id="ARBA00023288"/>
    </source>
</evidence>
<keyword evidence="27 33" id="KW-1015">Disulfide bond</keyword>
<evidence type="ECO:0000256" key="18">
    <source>
        <dbReference type="ARBA" id="ARBA00022844"/>
    </source>
</evidence>
<keyword evidence="13 33" id="KW-0165">Cleavage on pair of basic residues</keyword>
<feature type="domain" description="Human immunodeficiency virus 1 envelope glycoprotein Gp120" evidence="36">
    <location>
        <begin position="33"/>
        <end position="139"/>
    </location>
</feature>
<keyword evidence="15 33" id="KW-0053">Apoptosis</keyword>
<evidence type="ECO:0000256" key="27">
    <source>
        <dbReference type="ARBA" id="ARBA00023157"/>
    </source>
</evidence>
<feature type="region of interest" description="CD4-binding loop" evidence="33">
    <location>
        <begin position="362"/>
        <end position="372"/>
    </location>
</feature>
<evidence type="ECO:0000256" key="23">
    <source>
        <dbReference type="ARBA" id="ARBA00023046"/>
    </source>
</evidence>
<comment type="function">
    <text evidence="33">Envelope glycoprotein gp160: Oligomerizes in the host endoplasmic reticulum into predominantly trimers. In a second time, gp160 transits in the host Golgi, where glycosylation is completed. The precursor is then proteolytically cleaved in the trans-Golgi and thereby activated by cellular furin or furin-like proteases to produce gp120 and gp41.</text>
</comment>
<protein>
    <recommendedName>
        <fullName evidence="33">Envelope glycoprotein gp160</fullName>
    </recommendedName>
    <alternativeName>
        <fullName evidence="33">Env polyprotein</fullName>
    </alternativeName>
    <component>
        <recommendedName>
            <fullName evidence="33">Surface protein gp120</fullName>
            <shortName evidence="33">SU</shortName>
        </recommendedName>
        <alternativeName>
            <fullName evidence="33">Glycoprotein 120</fullName>
            <shortName evidence="33">gp120</shortName>
        </alternativeName>
    </component>
    <component>
        <recommendedName>
            <fullName evidence="33">Transmembrane protein gp41</fullName>
            <shortName evidence="33">TM</shortName>
        </recommendedName>
        <alternativeName>
            <fullName evidence="33">Glycoprotein 41</fullName>
            <shortName evidence="33">gp41</shortName>
        </alternativeName>
    </component>
</protein>
<accession>A0A4Y5LBP8</accession>
<evidence type="ECO:0000256" key="34">
    <source>
        <dbReference type="RuleBase" id="RU363095"/>
    </source>
</evidence>
<keyword evidence="7 33" id="KW-1168">Fusion of virus membrane with host membrane</keyword>
<comment type="domain">
    <text evidence="33">The YXXL motif is involved in determining the exact site of viral release at the surface of infected mononuclear cells and promotes endocytosis. YXXL and di-leucine endocytosis motifs interact directly or indirectly with the clathrin adapter complexes, opperate independently, and their activities are not additive.</text>
</comment>
<keyword evidence="28 33" id="KW-0325">Glycoprotein</keyword>
<dbReference type="Pfam" id="PF00516">
    <property type="entry name" value="GP120"/>
    <property type="match status" value="2"/>
</dbReference>
<evidence type="ECO:0000256" key="17">
    <source>
        <dbReference type="ARBA" id="ARBA00022804"/>
    </source>
</evidence>
<dbReference type="FunFam" id="1.10.287.210:FF:000001">
    <property type="entry name" value="Envelope glycoprotein gp160"/>
    <property type="match status" value="1"/>
</dbReference>
<dbReference type="GO" id="GO:1903908">
    <property type="term" value="P:positive regulation of plasma membrane raft polarization"/>
    <property type="evidence" value="ECO:0007669"/>
    <property type="project" value="UniProtKB-UniRule"/>
</dbReference>
<dbReference type="InterPro" id="IPR036377">
    <property type="entry name" value="Gp120_core_sf"/>
</dbReference>
<dbReference type="EMBL" id="MH746264">
    <property type="protein sequence ID" value="QCS35649.1"/>
    <property type="molecule type" value="Genomic_DNA"/>
</dbReference>
<dbReference type="GO" id="GO:0039654">
    <property type="term" value="P:fusion of virus membrane with host endosome membrane"/>
    <property type="evidence" value="ECO:0007669"/>
    <property type="project" value="UniProtKB-UniRule"/>
</dbReference>
<dbReference type="GO" id="GO:0055036">
    <property type="term" value="C:virion membrane"/>
    <property type="evidence" value="ECO:0007669"/>
    <property type="project" value="UniProtKB-SubCell"/>
</dbReference>
<comment type="subcellular location">
    <molecule>Transmembrane protein gp41</molecule>
    <subcellularLocation>
        <location evidence="33">Virion membrane</location>
        <topology evidence="33">Single-pass type I membrane protein</topology>
    </subcellularLocation>
    <subcellularLocation>
        <location evidence="33">Host cell membrane</location>
        <topology evidence="33">Single-pass type I membrane protein</topology>
    </subcellularLocation>
    <subcellularLocation>
        <location evidence="33">Host endosome membrane</location>
        <topology evidence="33">Single-pass type I membrane protein</topology>
    </subcellularLocation>
    <text evidence="33">It is probably concentrated at the site of budding and incorporated into the virions possibly by contacts between the cytoplasmic tail of Env and the N-terminus of Gag.</text>
</comment>
<keyword evidence="20 33" id="KW-0261">Viral envelope protein</keyword>
<evidence type="ECO:0000256" key="28">
    <source>
        <dbReference type="ARBA" id="ARBA00023180"/>
    </source>
</evidence>
<dbReference type="GO" id="GO:1903911">
    <property type="term" value="P:positive regulation of receptor clustering"/>
    <property type="evidence" value="ECO:0007669"/>
    <property type="project" value="UniProtKB-UniRule"/>
</dbReference>
<feature type="region of interest" description="V5" evidence="33">
    <location>
        <begin position="460"/>
        <end position="470"/>
    </location>
</feature>
<evidence type="ECO:0000256" key="25">
    <source>
        <dbReference type="ARBA" id="ARBA00023136"/>
    </source>
</evidence>
<comment type="PTM">
    <text evidence="33">Palmitoylation of the transmembrane protein and of Env polyprotein (prior to its proteolytic cleavage) is essential for their association with host cell membrane lipid rafts. Palmitoylation is therefore required for envelope trafficking to classical lipid rafts, but not for viral replication.</text>
</comment>
<keyword evidence="30 33" id="KW-0449">Lipoprotein</keyword>
<keyword evidence="14 33" id="KW-0812">Transmembrane</keyword>
<keyword evidence="11 33" id="KW-0945">Host-virus interaction</keyword>
<dbReference type="InterPro" id="IPR000777">
    <property type="entry name" value="HIV1_Gp120"/>
</dbReference>
<dbReference type="HAMAP" id="MF_04083">
    <property type="entry name" value="HIV_ENV"/>
    <property type="match status" value="1"/>
</dbReference>
<evidence type="ECO:0000256" key="15">
    <source>
        <dbReference type="ARBA" id="ARBA00022703"/>
    </source>
</evidence>
<feature type="topological domain" description="Cytoplasmic" evidence="33">
    <location>
        <begin position="706"/>
        <end position="856"/>
    </location>
</feature>
<evidence type="ECO:0000259" key="37">
    <source>
        <dbReference type="Pfam" id="PF00517"/>
    </source>
</evidence>
<comment type="miscellaneous">
    <text evidence="33">Inhibitors targeting HIV-1 viral envelope proteins are used as antiretroviral drugs. Attachment of virions to the cell surface via non-specific interactions and CD4 binding can be blocked by inhibitors that include cyanovirin-N, cyclotriazadisulfonamide analogs, PRO 2000, TNX 355 and PRO 542. In addition, BMS 806 can block CD4-induced conformational changes. Env interactions with the coreceptor molecules can be targeted by CCR5 antagonists including SCH-D, maraviroc (UK 427857) and aplaviroc (GW 873140), and the CXCR4 antagonist AMD 070. Fusion of viral and cellular membranes can be inhibited by peptides such as enfuvirtide and tifuvirtide (T 1249). Resistance to inhibitors associated with mutations in Env are observed. Most of the time, single mutations confer only a modest reduction in drug susceptibility. Combination of several mutations is usually required to develop a high-level drug resistance.</text>
</comment>
<feature type="short sequence motif" description="Di-leucine internalization motif" evidence="33">
    <location>
        <begin position="855"/>
        <end position="856"/>
    </location>
</feature>
<keyword evidence="19 33" id="KW-1043">Host membrane</keyword>
<feature type="region of interest" description="Immunosuppression" evidence="33">
    <location>
        <begin position="574"/>
        <end position="592"/>
    </location>
</feature>
<keyword evidence="18 33" id="KW-0946">Virion</keyword>
<keyword evidence="23 33" id="KW-1039">Host endosome</keyword>
<keyword evidence="9 33" id="KW-1032">Host cell membrane</keyword>
<dbReference type="Gene3D" id="1.10.287.210">
    <property type="match status" value="1"/>
</dbReference>
<comment type="PTM">
    <text evidence="33">Specific enzymatic cleavages in vivo yield mature proteins. Envelope glycoproteins are synthesized as a inactive precursor that is heavily N-glycosylated and processed likely by host cell furin in the Golgi to yield the mature SU and TM proteins. The cleavage site between SU and TM requires the minimal sequence [KR]-X-[KR]-R. About 2 of the 9 disulfide bonds of gp41 are reduced by P4HB/PDI, following binding to CD4 receptor.</text>
</comment>
<evidence type="ECO:0000256" key="5">
    <source>
        <dbReference type="ARBA" id="ARBA00004578"/>
    </source>
</evidence>
<feature type="region of interest" description="MPER; binding to GalCer" evidence="33">
    <location>
        <begin position="662"/>
        <end position="683"/>
    </location>
</feature>
<dbReference type="SUPFAM" id="SSF56502">
    <property type="entry name" value="gp120 core"/>
    <property type="match status" value="2"/>
</dbReference>
<organismHost>
    <name type="scientific">Homo sapiens</name>
    <name type="common">Human</name>
    <dbReference type="NCBI Taxonomy" id="9606"/>
</organismHost>
<comment type="domain">
    <text evidence="33 34">The 17 amino acids long immunosuppressive region is present in many retroviral envelope proteins. Synthetic peptides derived from this relatively conserved sequence inhibit immune function in vitro and in vivo.</text>
</comment>
<proteinExistence type="inferred from homology"/>
<feature type="disulfide bond" evidence="33">
    <location>
        <begin position="598"/>
        <end position="604"/>
    </location>
</feature>
<sequence length="856" mass="97407">MKVKEIKKSWQKLWKWGIMLLGMLMICSAAEKLWVTVYYGVPVWKEATTTLFCASDAKAYDTEVHNVWATHACVPTDPNPQEIVMENVTEDFNMWKNNMVEQMHEDIISLWDQSLKPCVKLTPLCVTLNCTDWRNATNTTLEGEVKNCSFNIATSIKDKMQREYALFYKYDVVQIDEDKNGTKDNTSYTSYRLINCNTSVITQACPKVSWEPIPIHYCTPAGFAILKCNNETFSGKGPCTNVSTVQCTHGIRPVVSTQLLLNGSLAKTEVIIRSENFTDNTKTIIVQLEEAIVINCIRPSNNTRKSIPIGPGRAFYTTGDIIGDIRQAHCNLSRTGWKDALQKIAKKLGNQYNKTKIVFNQSSGGDPEVVMHTFNCGGEFFYCNSTQLFNSSWSWNGTNGNWSTEELNGTENITLPCRIKQIINMWQTVGKAMYAPPIRGQIRCASNITGMILIRDGGNDGGANETFRPGGGNMRDNWRSELYKYKVVQIEPLGVAPTKAKRRVVQREKRAVGTIGAMFLGFLGAAGSTMGAASMTLTVQARQLLSGIVQQQNNLLRAIEAQQHLLQLTVWGIKQLQARVLAVERYLKDQQLLGIWGCSGKLICTTAVPWNASWSNKSLDTIWNNMTWMQWEKEIDNYTSLIYTLIEESQNQQEKNEQELLELDKWASLWNWFSITKWLWYIKIFIMIVGGLIGLRIVFAVLSLVNRVRQGYSPLSFQTRFPTQRGPDRPEGIEEEGGERDRDRSIRLVDGFLALIWDDLRSLCLFSYHRLRDLLLIVARTVELLGHRGWEILKYWWSLLQYWSQELKNSAVSLLNTTAIAVAEGTDRIIEVAQRVFRAFLHIPRRLRQGLERALL</sequence>
<reference evidence="38" key="1">
    <citation type="journal article" date="2019" name="PLoS ONE">
        <title>HIV-1 genetic diversity and demographic characteristics in Bulgaria.</title>
        <authorList>
            <person name="Billings E."/>
            <person name="Heipertz R.A."/>
            <person name="Varleva T."/>
            <person name="Sanders-Buell E."/>
            <person name="O'Sullivan A.M."/>
            <person name="Bose M."/>
            <person name="Howell S."/>
            <person name="Kijak G.H."/>
            <person name="Taskov H."/>
            <person name="Elenkov I."/>
            <person name="Nenova M."/>
            <person name="Popivanova N."/>
            <person name="Valenzuela A.B."/>
            <person name="Myles O."/>
            <person name="Bautista C.T."/>
            <person name="Robb M.L."/>
            <person name="Michael N.L."/>
            <person name="Kim J.H."/>
            <person name="Scott P.T."/>
            <person name="Tovanabutra S."/>
            <person name="Ake J.A."/>
        </authorList>
    </citation>
    <scope>NUCLEOTIDE SEQUENCE</scope>
    <source>
        <strain evidence="38">S_08_001</strain>
    </source>
</reference>
<evidence type="ECO:0000256" key="22">
    <source>
        <dbReference type="ARBA" id="ARBA00022989"/>
    </source>
</evidence>
<evidence type="ECO:0000256" key="31">
    <source>
        <dbReference type="ARBA" id="ARBA00023296"/>
    </source>
</evidence>
<evidence type="ECO:0000256" key="2">
    <source>
        <dbReference type="ARBA" id="ARBA00004433"/>
    </source>
</evidence>
<feature type="chain" id="PRO_5023577308" description="Envelope glycoprotein gp160" evidence="33">
    <location>
        <begin position="32"/>
        <end position="856"/>
    </location>
</feature>
<feature type="site" description="Cleavage; by host furin" evidence="33">
    <location>
        <begin position="510"/>
        <end position="511"/>
    </location>
</feature>
<evidence type="ECO:0000256" key="29">
    <source>
        <dbReference type="ARBA" id="ARBA00023280"/>
    </source>
</evidence>
<dbReference type="FunFam" id="2.170.40.20:FF:000003">
    <property type="entry name" value="Envelope glycoprotein gp160"/>
    <property type="match status" value="1"/>
</dbReference>
<evidence type="ECO:0000256" key="13">
    <source>
        <dbReference type="ARBA" id="ARBA00022685"/>
    </source>
</evidence>
<evidence type="ECO:0000256" key="8">
    <source>
        <dbReference type="ARBA" id="ARBA00022510"/>
    </source>
</evidence>
<keyword evidence="25 33" id="KW-0472">Membrane</keyword>
<keyword evidence="17 33" id="KW-1161">Viral attachment to host cell</keyword>
<dbReference type="GO" id="GO:0019062">
    <property type="term" value="P:virion attachment to host cell"/>
    <property type="evidence" value="ECO:0007669"/>
    <property type="project" value="UniProtKB-UniRule"/>
</dbReference>
<keyword evidence="21 33" id="KW-1164">Virus endocytosis by host</keyword>
<evidence type="ECO:0000256" key="12">
    <source>
        <dbReference type="ARBA" id="ARBA00022595"/>
    </source>
</evidence>
<dbReference type="InterPro" id="IPR037527">
    <property type="entry name" value="Gp160"/>
</dbReference>
<dbReference type="GO" id="GO:0052031">
    <property type="term" value="P:symbiont-mediated perturbation of host defense response"/>
    <property type="evidence" value="ECO:0007669"/>
    <property type="project" value="UniProtKB-UniRule"/>
</dbReference>
<evidence type="ECO:0000256" key="1">
    <source>
        <dbReference type="ARBA" id="ARBA00004402"/>
    </source>
</evidence>
<evidence type="ECO:0000256" key="9">
    <source>
        <dbReference type="ARBA" id="ARBA00022511"/>
    </source>
</evidence>
<dbReference type="GO" id="GO:0019031">
    <property type="term" value="C:viral envelope"/>
    <property type="evidence" value="ECO:0007669"/>
    <property type="project" value="UniProtKB-KW"/>
</dbReference>
<dbReference type="SUPFAM" id="SSF58069">
    <property type="entry name" value="Virus ectodomain"/>
    <property type="match status" value="1"/>
</dbReference>
<evidence type="ECO:0000256" key="7">
    <source>
        <dbReference type="ARBA" id="ARBA00022506"/>
    </source>
</evidence>
<evidence type="ECO:0000256" key="24">
    <source>
        <dbReference type="ARBA" id="ARBA00023054"/>
    </source>
</evidence>
<evidence type="ECO:0000256" key="26">
    <source>
        <dbReference type="ARBA" id="ARBA00023139"/>
    </source>
</evidence>
<evidence type="ECO:0000256" key="19">
    <source>
        <dbReference type="ARBA" id="ARBA00022870"/>
    </source>
</evidence>
<comment type="similarity">
    <text evidence="33">Belongs to the HIV-1 env protein family.</text>
</comment>
<dbReference type="GO" id="GO:0044175">
    <property type="term" value="C:host cell endosome membrane"/>
    <property type="evidence" value="ECO:0007669"/>
    <property type="project" value="UniProtKB-SubCell"/>
</dbReference>
<dbReference type="GO" id="GO:0019064">
    <property type="term" value="P:fusion of virus membrane with host plasma membrane"/>
    <property type="evidence" value="ECO:0007669"/>
    <property type="project" value="UniProtKB-UniRule"/>
</dbReference>
<comment type="subcellular location">
    <molecule>Surface protein gp120</molecule>
    <subcellularLocation>
        <location evidence="33">Virion membrane</location>
        <topology evidence="33">Peripheral membrane protein</topology>
    </subcellularLocation>
    <subcellularLocation>
        <location evidence="33">Host cell membrane</location>
        <topology evidence="33">Peripheral membrane protein</topology>
    </subcellularLocation>
    <subcellularLocation>
        <location evidence="33">Host endosome membrane</location>
        <topology evidence="33">Single-pass type I membrane protein</topology>
    </subcellularLocation>
    <text evidence="33">The surface protein is not anchored to the viral envelope, but associates with the extravirion surface through its binding to TM. It is probably concentrated at the site of budding and incorporated into the virions possibly by contacts between the cytoplasmic tail of Env and the N-terminus of Gag.</text>
</comment>
<evidence type="ECO:0000259" key="36">
    <source>
        <dbReference type="Pfam" id="PF00516"/>
    </source>
</evidence>
<feature type="short sequence motif" description="YXXL motif; contains endocytosis signal" evidence="33">
    <location>
        <begin position="712"/>
        <end position="715"/>
    </location>
</feature>
<feature type="coiled-coil region" evidence="33">
    <location>
        <begin position="633"/>
        <end position="667"/>
    </location>
</feature>
<feature type="domain" description="Retroviral envelope protein GP41-like" evidence="37">
    <location>
        <begin position="530"/>
        <end position="719"/>
    </location>
</feature>
<feature type="disulfide bond" evidence="33">
    <location>
        <begin position="228"/>
        <end position="239"/>
    </location>
</feature>
<keyword evidence="22 33" id="KW-1133">Transmembrane helix</keyword>
<keyword evidence="16 33" id="KW-0732">Signal</keyword>
<comment type="subunit">
    <text evidence="33">The mature envelope protein (Env) consists of a homotrimer of non-covalently associated gp120-gp41 heterodimers. The resulting complex protrudes from the virus surface as a spike. There seems to be as few as 10 spikes on the average virion. Surface protein gp120 interacts with host CD4, CCR5 and CXCR4. Gp120 also interacts with the C-type lectins CD209/DC-SIGN and CLEC4M/DC-SIGNR (collectively referred to as DC-SIGN(R)). Gp120 and gp41 interact with GalCer. Gp120 interacts with host ITGA4/ITGB7 complex; on CD4+ T-cells, this interaction results in rapid activation of integrin ITGAL/LFA-1, which facilitates efficient cell-to-cell spreading of HIV-1. Gp120 interacts with cell-associated heparan sulfate; this interaction increases virus infectivity on permissive cells and may be involved in infection of CD4- cells.</text>
</comment>
<keyword evidence="8 33" id="KW-1170">Fusion of virus membrane with host endosomal membrane</keyword>
<evidence type="ECO:0000256" key="14">
    <source>
        <dbReference type="ARBA" id="ARBA00022692"/>
    </source>
</evidence>
<feature type="disulfide bond" evidence="33">
    <location>
        <begin position="53"/>
        <end position="73"/>
    </location>
</feature>
<dbReference type="CDD" id="cd09909">
    <property type="entry name" value="HIV-1-like_HR1-HR2"/>
    <property type="match status" value="1"/>
</dbReference>
<comment type="miscellaneous">
    <text evidence="33">HIV-1 lineages are divided in three main groups, M (for Major), O (for Outlier), and N (for New, or Non-M, Non-O). The vast majority of strains found worldwide belong to the group M. Group O seems to be endemic to and largely confined to Cameroon and neighboring countries in West Central Africa, where these viruses represent a small minority of HIV-1 strains. The group N is represented by a limited number of isolates from Cameroonian persons. The group M is further subdivided in 9 clades or subtypes (A to D, F to H, J and K).</text>
</comment>
<feature type="chain" id="PRO_5023577310" description="Transmembrane protein gp41" evidence="33">
    <location>
        <begin position="511"/>
        <end position="856"/>
    </location>
</feature>
<dbReference type="FunFam" id="1.20.5.490:FF:000001">
    <property type="entry name" value="Envelope glycoprotein gp160"/>
    <property type="match status" value="1"/>
</dbReference>
<comment type="domain">
    <text evidence="33">Some of the most genetically diverse regions of the viral genome are present in Env. They are called variable regions 1 through 5 (V1 through V5). Coreceptor usage of gp120 is determined mainly by the primary structure of the third variable region (V3) in the outer domain of gp120. The sequence of V3 determines which coreceptor, CCR5 and/or CXCR4 (corresponding to R5/macrophage, X4/T cell and R5X4/T cell and macrophage tropism), is used to trigger the fusion potential of the Env complex, and hence which cells the virus can infect. Binding to CCR5 involves a region adjacent in addition to V3.</text>
</comment>
<keyword evidence="31 33" id="KW-1160">Virus entry into host cell</keyword>
<comment type="subunit">
    <text evidence="32">The mature envelope protein (Env) consists of a homotrimer of non-covalently associated gp120-gp41 heterodimers. The resulting complex protrudes from the virus surface as a spike. There seems to be as few as 10 spikes on the average virion. Interacts with host CD4, CCR5 and CXCR4. Gp120 also interacts with the C-type lectins CD209/DC-SIGN and CLEC4M/DC-SIGNR (collectively referred to as DC-SIGN(R)). Gp120 and gp41 interact with GalCer. Gp120 interacts with host ITGA4/ITGB7 complex; on CD4+ T-cells, this interaction results in rapid activation of integrin ITGAL/LFA-1, which facilitates efficient cell-to-cell spreading of HIV-1. Gp120 interacts with cell-associated heparan sulfate; this interaction increases virus infectivity on permissive cells and may be involved in infection of CD4- cells.</text>
</comment>
<dbReference type="Gene3D" id="1.20.5.490">
    <property type="entry name" value="Single helix bin"/>
    <property type="match status" value="1"/>
</dbReference>
<dbReference type="GO" id="GO:0020002">
    <property type="term" value="C:host cell plasma membrane"/>
    <property type="evidence" value="ECO:0007669"/>
    <property type="project" value="UniProtKB-SubCell"/>
</dbReference>
<evidence type="ECO:0000256" key="6">
    <source>
        <dbReference type="ARBA" id="ARBA00004650"/>
    </source>
</evidence>
<dbReference type="InterPro" id="IPR000328">
    <property type="entry name" value="GP41-like"/>
</dbReference>
<evidence type="ECO:0000256" key="10">
    <source>
        <dbReference type="ARBA" id="ARBA00022570"/>
    </source>
</evidence>
<dbReference type="Pfam" id="PF00517">
    <property type="entry name" value="GP41"/>
    <property type="match status" value="1"/>
</dbReference>
<comment type="PTM">
    <text evidence="33">Highly glycosylated by host. The high number of glycan on the protein is reffered to as 'glycan shield' because it contributes to hide protein sequence from adaptive immune system.</text>
</comment>
<dbReference type="FunFam" id="2.170.40.20:FF:000001">
    <property type="entry name" value="Envelope glycoprotein gp160"/>
    <property type="match status" value="1"/>
</dbReference>
<keyword evidence="24 33" id="KW-0175">Coiled coil</keyword>
<evidence type="ECO:0000256" key="21">
    <source>
        <dbReference type="ARBA" id="ARBA00022890"/>
    </source>
</evidence>
<feature type="lipid moiety-binding region" description="S-palmitoyl cysteine; by host" evidence="33">
    <location>
        <position position="764"/>
    </location>
</feature>
<keyword evidence="10 33" id="KW-1165">Clathrin-mediated endocytosis of virus by host</keyword>